<sequence>MKKTDMLKNEQSNHEYSNLDMLELFKDESMDCFEEDEDRDDVMDFTNNISFRITTGMHMVLEEIMDKDSDLLVHIPNLNDGCWVWFHNKTLPFAIISKSIENIQRVWHSDFQHTYLNPEYLKDGIIVALGKENLIVMKYEEYRGIALVDEALETCYAETLDLIFEVLQRHLSKECPNVNDNKCLEFIDDTYEIKDIDMSSIKVEALSLKPIHEELVTRPKGKDKWKLSFVSFKAFKKESIENVCYLIIKGKTIKECRKLEGTSPEERANAVDRILCELLEDHPKPKSISMRDDLLYFYLKDILDILHIRRAEFDASISIQDIYQKAFEIENPITKEELDAYEKVSQMNEFEGMLYMGTLPDYLYERIMARAEIDPNAMNKYNRLLDDIK</sequence>
<evidence type="ECO:0000313" key="2">
    <source>
        <dbReference type="Proteomes" id="UP000515856"/>
    </source>
</evidence>
<dbReference type="RefSeq" id="WP_117536284.1">
    <property type="nucleotide sequence ID" value="NZ_CP060636.1"/>
</dbReference>
<dbReference type="KEGG" id="ehn:H9Q80_01400"/>
<reference evidence="1 2" key="1">
    <citation type="submission" date="2020-08" db="EMBL/GenBank/DDBJ databases">
        <authorList>
            <person name="Liu C."/>
            <person name="Sun Q."/>
        </authorList>
    </citation>
    <scope>NUCLEOTIDE SEQUENCE [LARGE SCALE GENOMIC DNA]</scope>
    <source>
        <strain evidence="1 2">NSJ-61</strain>
    </source>
</reference>
<accession>A0A7G9GPA9</accession>
<proteinExistence type="predicted"/>
<gene>
    <name evidence="1" type="ORF">H9Q80_01400</name>
</gene>
<evidence type="ECO:0000313" key="1">
    <source>
        <dbReference type="EMBL" id="QNM12641.1"/>
    </source>
</evidence>
<dbReference type="AlphaFoldDB" id="A0A7G9GPA9"/>
<keyword evidence="2" id="KW-1185">Reference proteome</keyword>
<dbReference type="Proteomes" id="UP000515856">
    <property type="component" value="Chromosome"/>
</dbReference>
<name>A0A7G9GPA9_9FIRM</name>
<organism evidence="1 2">
    <name type="scientific">[Eubacterium] hominis</name>
    <dbReference type="NCBI Taxonomy" id="2764325"/>
    <lineage>
        <taxon>Bacteria</taxon>
        <taxon>Bacillati</taxon>
        <taxon>Bacillota</taxon>
        <taxon>Erysipelotrichia</taxon>
        <taxon>Erysipelotrichales</taxon>
        <taxon>Erysipelotrichaceae</taxon>
        <taxon>Amedibacillus</taxon>
    </lineage>
</organism>
<dbReference type="EMBL" id="CP060636">
    <property type="protein sequence ID" value="QNM12641.1"/>
    <property type="molecule type" value="Genomic_DNA"/>
</dbReference>
<protein>
    <submittedName>
        <fullName evidence="1">Uncharacterized protein</fullName>
    </submittedName>
</protein>